<evidence type="ECO:0000256" key="1">
    <source>
        <dbReference type="SAM" id="SignalP"/>
    </source>
</evidence>
<feature type="chain" id="PRO_5036697600" description="Aspartyl protease" evidence="1">
    <location>
        <begin position="23"/>
        <end position="306"/>
    </location>
</feature>
<name>A0A917DMB3_9SPHN</name>
<keyword evidence="3" id="KW-1185">Reference proteome</keyword>
<comment type="caution">
    <text evidence="2">The sequence shown here is derived from an EMBL/GenBank/DDBJ whole genome shotgun (WGS) entry which is preliminary data.</text>
</comment>
<feature type="signal peptide" evidence="1">
    <location>
        <begin position="1"/>
        <end position="22"/>
    </location>
</feature>
<dbReference type="PROSITE" id="PS00141">
    <property type="entry name" value="ASP_PROTEASE"/>
    <property type="match status" value="2"/>
</dbReference>
<dbReference type="Proteomes" id="UP000598997">
    <property type="component" value="Unassembled WGS sequence"/>
</dbReference>
<keyword evidence="1" id="KW-0732">Signal</keyword>
<protein>
    <recommendedName>
        <fullName evidence="4">Aspartyl protease</fullName>
    </recommendedName>
</protein>
<dbReference type="Pfam" id="PF13650">
    <property type="entry name" value="Asp_protease_2"/>
    <property type="match status" value="2"/>
</dbReference>
<dbReference type="SUPFAM" id="SSF50630">
    <property type="entry name" value="Acid proteases"/>
    <property type="match status" value="2"/>
</dbReference>
<evidence type="ECO:0008006" key="4">
    <source>
        <dbReference type="Google" id="ProtNLM"/>
    </source>
</evidence>
<accession>A0A917DMB3</accession>
<dbReference type="GO" id="GO:0006508">
    <property type="term" value="P:proteolysis"/>
    <property type="evidence" value="ECO:0007669"/>
    <property type="project" value="InterPro"/>
</dbReference>
<dbReference type="RefSeq" id="WP_066763772.1">
    <property type="nucleotide sequence ID" value="NZ_BMIO01000008.1"/>
</dbReference>
<organism evidence="2 3">
    <name type="scientific">Croceicoccus pelagius</name>
    <dbReference type="NCBI Taxonomy" id="1703341"/>
    <lineage>
        <taxon>Bacteria</taxon>
        <taxon>Pseudomonadati</taxon>
        <taxon>Pseudomonadota</taxon>
        <taxon>Alphaproteobacteria</taxon>
        <taxon>Sphingomonadales</taxon>
        <taxon>Erythrobacteraceae</taxon>
        <taxon>Croceicoccus</taxon>
    </lineage>
</organism>
<proteinExistence type="predicted"/>
<dbReference type="InterPro" id="IPR001969">
    <property type="entry name" value="Aspartic_peptidase_AS"/>
</dbReference>
<dbReference type="InterPro" id="IPR034122">
    <property type="entry name" value="Retropepsin-like_bacterial"/>
</dbReference>
<evidence type="ECO:0000313" key="2">
    <source>
        <dbReference type="EMBL" id="GGD51019.1"/>
    </source>
</evidence>
<dbReference type="AlphaFoldDB" id="A0A917DMB3"/>
<gene>
    <name evidence="2" type="ORF">GCM10010989_26460</name>
</gene>
<dbReference type="EMBL" id="BMIO01000008">
    <property type="protein sequence ID" value="GGD51019.1"/>
    <property type="molecule type" value="Genomic_DNA"/>
</dbReference>
<sequence>MKALVHTICLILGVSLAGPAVAQEVAPPVPYDDEIAEETLAAQERDDRIMLTVGIGEHGPFSFLVDTGSEWTVISGRVARQLGLVSNREKKVISIAGETSAQSVQLEDLVLGKTRISDLDAAVINEWDIGAAGIIGIDSLRDQRITMDFDRNEITVAPSKGMMRAGQNEIIVRAHKKDKRLIVRRAYLDGRSIDIVIDTGASFTVGNRALRDRYYPNRPTVARTRITDVLGNERQVDIINAGKLEIDRVVIDDSLIAIADTTVFEELGLTERPAILLGMNHLSLFKRIAVDFRRRQISFELDEEQG</sequence>
<dbReference type="InterPro" id="IPR021109">
    <property type="entry name" value="Peptidase_aspartic_dom_sf"/>
</dbReference>
<dbReference type="CDD" id="cd05483">
    <property type="entry name" value="retropepsin_like_bacteria"/>
    <property type="match status" value="1"/>
</dbReference>
<reference evidence="2 3" key="1">
    <citation type="journal article" date="2014" name="Int. J. Syst. Evol. Microbiol.">
        <title>Complete genome sequence of Corynebacterium casei LMG S-19264T (=DSM 44701T), isolated from a smear-ripened cheese.</title>
        <authorList>
            <consortium name="US DOE Joint Genome Institute (JGI-PGF)"/>
            <person name="Walter F."/>
            <person name="Albersmeier A."/>
            <person name="Kalinowski J."/>
            <person name="Ruckert C."/>
        </authorList>
    </citation>
    <scope>NUCLEOTIDE SEQUENCE [LARGE SCALE GENOMIC DNA]</scope>
    <source>
        <strain evidence="2 3">CGMCC 1.15358</strain>
    </source>
</reference>
<evidence type="ECO:0000313" key="3">
    <source>
        <dbReference type="Proteomes" id="UP000598997"/>
    </source>
</evidence>
<dbReference type="GO" id="GO:0004190">
    <property type="term" value="F:aspartic-type endopeptidase activity"/>
    <property type="evidence" value="ECO:0007669"/>
    <property type="project" value="InterPro"/>
</dbReference>
<dbReference type="Gene3D" id="2.40.70.10">
    <property type="entry name" value="Acid Proteases"/>
    <property type="match status" value="2"/>
</dbReference>